<organism evidence="2 3">
    <name type="scientific">Trifolium pratense</name>
    <name type="common">Red clover</name>
    <dbReference type="NCBI Taxonomy" id="57577"/>
    <lineage>
        <taxon>Eukaryota</taxon>
        <taxon>Viridiplantae</taxon>
        <taxon>Streptophyta</taxon>
        <taxon>Embryophyta</taxon>
        <taxon>Tracheophyta</taxon>
        <taxon>Spermatophyta</taxon>
        <taxon>Magnoliopsida</taxon>
        <taxon>eudicotyledons</taxon>
        <taxon>Gunneridae</taxon>
        <taxon>Pentapetalae</taxon>
        <taxon>rosids</taxon>
        <taxon>fabids</taxon>
        <taxon>Fabales</taxon>
        <taxon>Fabaceae</taxon>
        <taxon>Papilionoideae</taxon>
        <taxon>50 kb inversion clade</taxon>
        <taxon>NPAAA clade</taxon>
        <taxon>Hologalegina</taxon>
        <taxon>IRL clade</taxon>
        <taxon>Trifolieae</taxon>
        <taxon>Trifolium</taxon>
    </lineage>
</organism>
<name>A0A2K3MNJ0_TRIPR</name>
<evidence type="ECO:0000313" key="3">
    <source>
        <dbReference type="Proteomes" id="UP000236291"/>
    </source>
</evidence>
<reference evidence="2 3" key="1">
    <citation type="journal article" date="2014" name="Am. J. Bot.">
        <title>Genome assembly and annotation for red clover (Trifolium pratense; Fabaceae).</title>
        <authorList>
            <person name="Istvanek J."/>
            <person name="Jaros M."/>
            <person name="Krenek A."/>
            <person name="Repkova J."/>
        </authorList>
    </citation>
    <scope>NUCLEOTIDE SEQUENCE [LARGE SCALE GENOMIC DNA]</scope>
    <source>
        <strain evidence="3">cv. Tatra</strain>
        <tissue evidence="2">Young leaves</tissue>
    </source>
</reference>
<comment type="caution">
    <text evidence="2">The sequence shown here is derived from an EMBL/GenBank/DDBJ whole genome shotgun (WGS) entry which is preliminary data.</text>
</comment>
<dbReference type="GO" id="GO:0046983">
    <property type="term" value="F:protein dimerization activity"/>
    <property type="evidence" value="ECO:0007669"/>
    <property type="project" value="InterPro"/>
</dbReference>
<sequence>MHVTTRSAIMAEKFDQQKCRQAVVAMVVEMEAFVSAYGPQSFPSLYECLSAKMGHSGEVIANTVAKCLEDWGLDNVLTVTVDNAPSNDHGIDILKKRLRLRNTFVLNGDHFHARCCAHYVTASANRELAFLDCAKTVQVEYKGSVILDVGTRWNLTHDMLKAALKLEKAFAELDATDSKYRKELEKRQGESEPTKYVGQIGNPNYYYGQFLQSTLQSIDIVNPSGFKSELLKYFNDELEEDSPNFVILNYWKVHSSQLSILANIVRDLLVIPVSKVAYESAFSTGGQVLDEYRSRLSTQIVEALICTEDWLGGSPTSLPTQEDTEDLEKIE</sequence>
<protein>
    <submittedName>
        <fullName evidence="2">HAT family dimerization domain-containing protein</fullName>
    </submittedName>
</protein>
<dbReference type="AlphaFoldDB" id="A0A2K3MNJ0"/>
<dbReference type="InterPro" id="IPR008906">
    <property type="entry name" value="HATC_C_dom"/>
</dbReference>
<accession>A0A2K3MNJ0</accession>
<dbReference type="PANTHER" id="PTHR46481:SF8">
    <property type="entry name" value="ZINC FINGER BED DOMAIN-CONTAINING PROTEIN RICESLEEPER 1-LIKE"/>
    <property type="match status" value="1"/>
</dbReference>
<evidence type="ECO:0000313" key="2">
    <source>
        <dbReference type="EMBL" id="PNX92345.1"/>
    </source>
</evidence>
<dbReference type="InterPro" id="IPR012337">
    <property type="entry name" value="RNaseH-like_sf"/>
</dbReference>
<dbReference type="STRING" id="57577.A0A2K3MNJ0"/>
<dbReference type="Pfam" id="PF05699">
    <property type="entry name" value="Dimer_Tnp_hAT"/>
    <property type="match status" value="1"/>
</dbReference>
<dbReference type="Proteomes" id="UP000236291">
    <property type="component" value="Unassembled WGS sequence"/>
</dbReference>
<dbReference type="GO" id="GO:0005634">
    <property type="term" value="C:nucleus"/>
    <property type="evidence" value="ECO:0007669"/>
    <property type="project" value="UniProtKB-SubCell"/>
</dbReference>
<dbReference type="GO" id="GO:0008270">
    <property type="term" value="F:zinc ion binding"/>
    <property type="evidence" value="ECO:0007669"/>
    <property type="project" value="UniProtKB-KW"/>
</dbReference>
<feature type="domain" description="HAT C-terminal dimerisation" evidence="1">
    <location>
        <begin position="229"/>
        <end position="311"/>
    </location>
</feature>
<gene>
    <name evidence="2" type="ORF">L195_g015480</name>
</gene>
<dbReference type="InterPro" id="IPR052035">
    <property type="entry name" value="ZnF_BED_domain_contain"/>
</dbReference>
<dbReference type="EMBL" id="ASHM01010505">
    <property type="protein sequence ID" value="PNX92345.1"/>
    <property type="molecule type" value="Genomic_DNA"/>
</dbReference>
<dbReference type="SUPFAM" id="SSF53098">
    <property type="entry name" value="Ribonuclease H-like"/>
    <property type="match status" value="1"/>
</dbReference>
<proteinExistence type="predicted"/>
<evidence type="ECO:0000259" key="1">
    <source>
        <dbReference type="Pfam" id="PF05699"/>
    </source>
</evidence>
<dbReference type="PANTHER" id="PTHR46481">
    <property type="entry name" value="ZINC FINGER BED DOMAIN-CONTAINING PROTEIN 4"/>
    <property type="match status" value="1"/>
</dbReference>
<reference evidence="2 3" key="2">
    <citation type="journal article" date="2017" name="Front. Plant Sci.">
        <title>Gene Classification and Mining of Molecular Markers Useful in Red Clover (Trifolium pratense) Breeding.</title>
        <authorList>
            <person name="Istvanek J."/>
            <person name="Dluhosova J."/>
            <person name="Dluhos P."/>
            <person name="Patkova L."/>
            <person name="Nedelnik J."/>
            <person name="Repkova J."/>
        </authorList>
    </citation>
    <scope>NUCLEOTIDE SEQUENCE [LARGE SCALE GENOMIC DNA]</scope>
    <source>
        <strain evidence="3">cv. Tatra</strain>
        <tissue evidence="2">Young leaves</tissue>
    </source>
</reference>